<keyword evidence="4" id="KW-1185">Reference proteome</keyword>
<gene>
    <name evidence="3" type="ORF">AWC16_06920</name>
</gene>
<dbReference type="AlphaFoldDB" id="A0A1X1YPE1"/>
<keyword evidence="2" id="KW-0472">Membrane</keyword>
<feature type="transmembrane region" description="Helical" evidence="2">
    <location>
        <begin position="33"/>
        <end position="54"/>
    </location>
</feature>
<proteinExistence type="predicted"/>
<evidence type="ECO:0000313" key="3">
    <source>
        <dbReference type="EMBL" id="ORW12871.1"/>
    </source>
</evidence>
<accession>A0A1X1YPE1</accession>
<evidence type="ECO:0000256" key="1">
    <source>
        <dbReference type="SAM" id="MobiDB-lite"/>
    </source>
</evidence>
<organism evidence="3 4">
    <name type="scientific">Mycolicibacter longobardus</name>
    <dbReference type="NCBI Taxonomy" id="1108812"/>
    <lineage>
        <taxon>Bacteria</taxon>
        <taxon>Bacillati</taxon>
        <taxon>Actinomycetota</taxon>
        <taxon>Actinomycetes</taxon>
        <taxon>Mycobacteriales</taxon>
        <taxon>Mycobacteriaceae</taxon>
        <taxon>Mycolicibacter</taxon>
    </lineage>
</organism>
<dbReference type="Proteomes" id="UP000193866">
    <property type="component" value="Unassembled WGS sequence"/>
</dbReference>
<keyword evidence="2" id="KW-0812">Transmembrane</keyword>
<name>A0A1X1YPE1_9MYCO</name>
<evidence type="ECO:0000313" key="4">
    <source>
        <dbReference type="Proteomes" id="UP000193866"/>
    </source>
</evidence>
<evidence type="ECO:0008006" key="5">
    <source>
        <dbReference type="Google" id="ProtNLM"/>
    </source>
</evidence>
<protein>
    <recommendedName>
        <fullName evidence="5">Transmembrane protein</fullName>
    </recommendedName>
</protein>
<evidence type="ECO:0000256" key="2">
    <source>
        <dbReference type="SAM" id="Phobius"/>
    </source>
</evidence>
<dbReference type="OrthoDB" id="4375786at2"/>
<feature type="region of interest" description="Disordered" evidence="1">
    <location>
        <begin position="171"/>
        <end position="225"/>
    </location>
</feature>
<dbReference type="EMBL" id="LQPG01000010">
    <property type="protein sequence ID" value="ORW12871.1"/>
    <property type="molecule type" value="Genomic_DNA"/>
</dbReference>
<dbReference type="RefSeq" id="WP_085263755.1">
    <property type="nucleotide sequence ID" value="NZ_JACKVG010000012.1"/>
</dbReference>
<reference evidence="3 4" key="1">
    <citation type="submission" date="2016-01" db="EMBL/GenBank/DDBJ databases">
        <title>The new phylogeny of the genus Mycobacterium.</title>
        <authorList>
            <person name="Tarcisio F."/>
            <person name="Conor M."/>
            <person name="Antonella G."/>
            <person name="Elisabetta G."/>
            <person name="Giulia F.S."/>
            <person name="Sara T."/>
            <person name="Anna F."/>
            <person name="Clotilde B."/>
            <person name="Roberto B."/>
            <person name="Veronica D.S."/>
            <person name="Fabio R."/>
            <person name="Monica P."/>
            <person name="Olivier J."/>
            <person name="Enrico T."/>
            <person name="Nicola S."/>
        </authorList>
    </citation>
    <scope>NUCLEOTIDE SEQUENCE [LARGE SCALE GENOMIC DNA]</scope>
    <source>
        <strain evidence="3 4">DSM 45394</strain>
    </source>
</reference>
<sequence length="225" mass="23758">MSKWFLRGLVFAALMVVVRLIQGVLINAFESKASLISLTLMILFAIGVMVWGYADGRADAKAHPDPDRRDDLAMTWLGAGLAAGLLSGLVSWIIGQFDKALYISTFFNELTSFAAFTALLVFVTGVAAVTLGRRRIDKDYEKLPVRHHGLAAEGQPATDVFATVGAPPATEAESAAQAEAATQTEAGATLGAPAAGFTTEEYPADATTEIPAVEDPETQPGDSAR</sequence>
<comment type="caution">
    <text evidence="3">The sequence shown here is derived from an EMBL/GenBank/DDBJ whole genome shotgun (WGS) entry which is preliminary data.</text>
</comment>
<keyword evidence="2" id="KW-1133">Transmembrane helix</keyword>
<dbReference type="InterPro" id="IPR047958">
    <property type="entry name" value="B-4DMT-like"/>
</dbReference>
<feature type="transmembrane region" description="Helical" evidence="2">
    <location>
        <begin position="114"/>
        <end position="132"/>
    </location>
</feature>
<dbReference type="NCBIfam" id="NF037996">
    <property type="entry name" value="B-4DMT"/>
    <property type="match status" value="1"/>
</dbReference>
<feature type="compositionally biased region" description="Low complexity" evidence="1">
    <location>
        <begin position="171"/>
        <end position="189"/>
    </location>
</feature>
<feature type="transmembrane region" description="Helical" evidence="2">
    <location>
        <begin position="75"/>
        <end position="94"/>
    </location>
</feature>